<evidence type="ECO:0000313" key="5">
    <source>
        <dbReference type="Proteomes" id="UP000321547"/>
    </source>
</evidence>
<evidence type="ECO:0000313" key="4">
    <source>
        <dbReference type="Proteomes" id="UP000242243"/>
    </source>
</evidence>
<accession>A0A1I5NBG2</accession>
<dbReference type="SUPFAM" id="SSF52821">
    <property type="entry name" value="Rhodanese/Cell cycle control phosphatase"/>
    <property type="match status" value="1"/>
</dbReference>
<dbReference type="EMBL" id="BJWI01000006">
    <property type="protein sequence ID" value="GEM01145.1"/>
    <property type="molecule type" value="Genomic_DNA"/>
</dbReference>
<keyword evidence="3" id="KW-0808">Transferase</keyword>
<name>A0A1I5NBG2_9BACI</name>
<dbReference type="PROSITE" id="PS50206">
    <property type="entry name" value="RHODANESE_3"/>
    <property type="match status" value="1"/>
</dbReference>
<dbReference type="InterPro" id="IPR001763">
    <property type="entry name" value="Rhodanese-like_dom"/>
</dbReference>
<reference evidence="2 5" key="2">
    <citation type="submission" date="2019-07" db="EMBL/GenBank/DDBJ databases">
        <title>Whole genome shotgun sequence of Halolactibacillus halophilus NBRC 100868.</title>
        <authorList>
            <person name="Hosoyama A."/>
            <person name="Uohara A."/>
            <person name="Ohji S."/>
            <person name="Ichikawa N."/>
        </authorList>
    </citation>
    <scope>NUCLEOTIDE SEQUENCE [LARGE SCALE GENOMIC DNA]</scope>
    <source>
        <strain evidence="2 5">NBRC 100868</strain>
    </source>
</reference>
<dbReference type="PANTHER" id="PTHR43031">
    <property type="entry name" value="FAD-DEPENDENT OXIDOREDUCTASE"/>
    <property type="match status" value="1"/>
</dbReference>
<sequence length="99" mass="11120">MKAIEINDIVTKLENKEDVQVIDVREPYELLDGKIPGAINIPLGQIPYRLSEIDKNRPYYIVCLSGARSQSAVQFLENQGYDVTNLTGGMMFYRGPKGV</sequence>
<dbReference type="InterPro" id="IPR050229">
    <property type="entry name" value="GlpE_sulfurtransferase"/>
</dbReference>
<dbReference type="OrthoDB" id="9800872at2"/>
<dbReference type="InterPro" id="IPR036873">
    <property type="entry name" value="Rhodanese-like_dom_sf"/>
</dbReference>
<keyword evidence="5" id="KW-1185">Reference proteome</keyword>
<dbReference type="Pfam" id="PF00581">
    <property type="entry name" value="Rhodanese"/>
    <property type="match status" value="1"/>
</dbReference>
<dbReference type="SMART" id="SM00450">
    <property type="entry name" value="RHOD"/>
    <property type="match status" value="1"/>
</dbReference>
<reference evidence="3 4" key="1">
    <citation type="submission" date="2016-10" db="EMBL/GenBank/DDBJ databases">
        <authorList>
            <person name="de Groot N.N."/>
        </authorList>
    </citation>
    <scope>NUCLEOTIDE SEQUENCE [LARGE SCALE GENOMIC DNA]</scope>
    <source>
        <strain evidence="3 4">DSM 17073</strain>
    </source>
</reference>
<dbReference type="GO" id="GO:0016740">
    <property type="term" value="F:transferase activity"/>
    <property type="evidence" value="ECO:0007669"/>
    <property type="project" value="UniProtKB-KW"/>
</dbReference>
<dbReference type="CDD" id="cd00158">
    <property type="entry name" value="RHOD"/>
    <property type="match status" value="1"/>
</dbReference>
<protein>
    <submittedName>
        <fullName evidence="2 3">Rhodanese</fullName>
    </submittedName>
</protein>
<dbReference type="RefSeq" id="WP_089830926.1">
    <property type="nucleotide sequence ID" value="NZ_BJWI01000006.1"/>
</dbReference>
<feature type="domain" description="Rhodanese" evidence="1">
    <location>
        <begin position="15"/>
        <end position="99"/>
    </location>
</feature>
<evidence type="ECO:0000259" key="1">
    <source>
        <dbReference type="PROSITE" id="PS50206"/>
    </source>
</evidence>
<organism evidence="3 4">
    <name type="scientific">Halolactibacillus halophilus</name>
    <dbReference type="NCBI Taxonomy" id="306540"/>
    <lineage>
        <taxon>Bacteria</taxon>
        <taxon>Bacillati</taxon>
        <taxon>Bacillota</taxon>
        <taxon>Bacilli</taxon>
        <taxon>Bacillales</taxon>
        <taxon>Bacillaceae</taxon>
        <taxon>Halolactibacillus</taxon>
    </lineage>
</organism>
<dbReference type="Proteomes" id="UP000321547">
    <property type="component" value="Unassembled WGS sequence"/>
</dbReference>
<dbReference type="STRING" id="306540.SAMN05421839_10876"/>
<dbReference type="EMBL" id="FOXC01000008">
    <property type="protein sequence ID" value="SFP19074.1"/>
    <property type="molecule type" value="Genomic_DNA"/>
</dbReference>
<dbReference type="PANTHER" id="PTHR43031:SF17">
    <property type="entry name" value="SULFURTRANSFERASE YTWF-RELATED"/>
    <property type="match status" value="1"/>
</dbReference>
<gene>
    <name evidence="2" type="ORF">HHA03_06770</name>
    <name evidence="3" type="ORF">SAMN05421839_10876</name>
</gene>
<evidence type="ECO:0000313" key="3">
    <source>
        <dbReference type="EMBL" id="SFP19074.1"/>
    </source>
</evidence>
<evidence type="ECO:0000313" key="2">
    <source>
        <dbReference type="EMBL" id="GEM01145.1"/>
    </source>
</evidence>
<proteinExistence type="predicted"/>
<dbReference type="AlphaFoldDB" id="A0A1I5NBG2"/>
<dbReference type="Proteomes" id="UP000242243">
    <property type="component" value="Unassembled WGS sequence"/>
</dbReference>
<dbReference type="Gene3D" id="3.40.250.10">
    <property type="entry name" value="Rhodanese-like domain"/>
    <property type="match status" value="1"/>
</dbReference>